<dbReference type="InterPro" id="IPR051679">
    <property type="entry name" value="DASS-Related_Transporters"/>
</dbReference>
<dbReference type="PANTHER" id="PTHR43652">
    <property type="entry name" value="BASIC AMINO ACID ANTIPORTER YFCC-RELATED"/>
    <property type="match status" value="1"/>
</dbReference>
<gene>
    <name evidence="8" type="ORF">FZC78_16205</name>
</gene>
<dbReference type="Proteomes" id="UP000322267">
    <property type="component" value="Unassembled WGS sequence"/>
</dbReference>
<evidence type="ECO:0000259" key="7">
    <source>
        <dbReference type="Pfam" id="PF03600"/>
    </source>
</evidence>
<keyword evidence="6" id="KW-0472">Membrane</keyword>
<keyword evidence="2" id="KW-0813">Transport</keyword>
<evidence type="ECO:0000256" key="3">
    <source>
        <dbReference type="ARBA" id="ARBA00022692"/>
    </source>
</evidence>
<dbReference type="GO" id="GO:0055085">
    <property type="term" value="P:transmembrane transport"/>
    <property type="evidence" value="ECO:0007669"/>
    <property type="project" value="InterPro"/>
</dbReference>
<dbReference type="AlphaFoldDB" id="A0A5D4NM28"/>
<evidence type="ECO:0000313" key="8">
    <source>
        <dbReference type="EMBL" id="TYS15197.1"/>
    </source>
</evidence>
<dbReference type="InterPro" id="IPR004680">
    <property type="entry name" value="Cit_transptr-like_dom"/>
</dbReference>
<evidence type="ECO:0000256" key="5">
    <source>
        <dbReference type="ARBA" id="ARBA00022989"/>
    </source>
</evidence>
<comment type="caution">
    <text evidence="8">The sequence shown here is derived from an EMBL/GenBank/DDBJ whole genome shotgun (WGS) entry which is preliminary data.</text>
</comment>
<reference evidence="8 9" key="1">
    <citation type="submission" date="2019-08" db="EMBL/GenBank/DDBJ databases">
        <title>Bacillus genomes from the desert of Cuatro Cienegas, Coahuila.</title>
        <authorList>
            <person name="Olmedo-Alvarez G."/>
        </authorList>
    </citation>
    <scope>NUCLEOTIDE SEQUENCE [LARGE SCALE GENOMIC DNA]</scope>
    <source>
        <strain evidence="8 9">CH34_1T</strain>
    </source>
</reference>
<proteinExistence type="predicted"/>
<dbReference type="OrthoDB" id="9765532at2"/>
<name>A0A5D4NM28_9BACI</name>
<keyword evidence="3" id="KW-0812">Transmembrane</keyword>
<sequence length="76" mass="8510">MPIVIMLTPIIRNWCREHNVSPSQLLIPISYATILGGMMTIRGTSTNLVVHGLMVDQGERGLLFFNSQQWDCPPLS</sequence>
<keyword evidence="5" id="KW-1133">Transmembrane helix</keyword>
<dbReference type="Pfam" id="PF03600">
    <property type="entry name" value="CitMHS"/>
    <property type="match status" value="1"/>
</dbReference>
<evidence type="ECO:0000256" key="2">
    <source>
        <dbReference type="ARBA" id="ARBA00022448"/>
    </source>
</evidence>
<evidence type="ECO:0000256" key="4">
    <source>
        <dbReference type="ARBA" id="ARBA00022737"/>
    </source>
</evidence>
<comment type="subcellular location">
    <subcellularLocation>
        <location evidence="1">Membrane</location>
        <topology evidence="1">Multi-pass membrane protein</topology>
    </subcellularLocation>
</comment>
<protein>
    <recommendedName>
        <fullName evidence="7">Citrate transporter-like domain-containing protein</fullName>
    </recommendedName>
</protein>
<evidence type="ECO:0000256" key="1">
    <source>
        <dbReference type="ARBA" id="ARBA00004141"/>
    </source>
</evidence>
<accession>A0A5D4NM28</accession>
<dbReference type="GO" id="GO:0005886">
    <property type="term" value="C:plasma membrane"/>
    <property type="evidence" value="ECO:0007669"/>
    <property type="project" value="TreeGrafter"/>
</dbReference>
<dbReference type="EMBL" id="VTEI01000009">
    <property type="protein sequence ID" value="TYS15197.1"/>
    <property type="molecule type" value="Genomic_DNA"/>
</dbReference>
<dbReference type="PANTHER" id="PTHR43652:SF2">
    <property type="entry name" value="BASIC AMINO ACID ANTIPORTER YFCC-RELATED"/>
    <property type="match status" value="1"/>
</dbReference>
<organism evidence="8 9">
    <name type="scientific">Rossellomorea vietnamensis</name>
    <dbReference type="NCBI Taxonomy" id="218284"/>
    <lineage>
        <taxon>Bacteria</taxon>
        <taxon>Bacillati</taxon>
        <taxon>Bacillota</taxon>
        <taxon>Bacilli</taxon>
        <taxon>Bacillales</taxon>
        <taxon>Bacillaceae</taxon>
        <taxon>Rossellomorea</taxon>
    </lineage>
</organism>
<evidence type="ECO:0000313" key="9">
    <source>
        <dbReference type="Proteomes" id="UP000322267"/>
    </source>
</evidence>
<evidence type="ECO:0000256" key="6">
    <source>
        <dbReference type="ARBA" id="ARBA00023136"/>
    </source>
</evidence>
<feature type="domain" description="Citrate transporter-like" evidence="7">
    <location>
        <begin position="3"/>
        <end position="65"/>
    </location>
</feature>
<keyword evidence="4" id="KW-0677">Repeat</keyword>